<evidence type="ECO:0000256" key="1">
    <source>
        <dbReference type="ARBA" id="ARBA00007594"/>
    </source>
</evidence>
<dbReference type="AlphaFoldDB" id="A0AAE3EKK6"/>
<dbReference type="CDD" id="cd01658">
    <property type="entry name" value="Ribosomal_L30"/>
    <property type="match status" value="1"/>
</dbReference>
<dbReference type="GO" id="GO:0006412">
    <property type="term" value="P:translation"/>
    <property type="evidence" value="ECO:0007669"/>
    <property type="project" value="UniProtKB-UniRule"/>
</dbReference>
<organism evidence="8 9">
    <name type="scientific">Teretinema zuelzerae</name>
    <dbReference type="NCBI Taxonomy" id="156"/>
    <lineage>
        <taxon>Bacteria</taxon>
        <taxon>Pseudomonadati</taxon>
        <taxon>Spirochaetota</taxon>
        <taxon>Spirochaetia</taxon>
        <taxon>Spirochaetales</taxon>
        <taxon>Treponemataceae</taxon>
        <taxon>Teretinema</taxon>
    </lineage>
</organism>
<dbReference type="EMBL" id="JAINWA010000003">
    <property type="protein sequence ID" value="MCD1655596.1"/>
    <property type="molecule type" value="Genomic_DNA"/>
</dbReference>
<proteinExistence type="inferred from homology"/>
<keyword evidence="4 5" id="KW-0687">Ribonucleoprotein</keyword>
<keyword evidence="9" id="KW-1185">Reference proteome</keyword>
<comment type="similarity">
    <text evidence="1 5 6">Belongs to the universal ribosomal protein uL30 family.</text>
</comment>
<accession>A0AAE3EKK6</accession>
<dbReference type="PANTHER" id="PTHR15892">
    <property type="entry name" value="MITOCHONDRIAL RIBOSOMAL PROTEIN L30"/>
    <property type="match status" value="1"/>
</dbReference>
<evidence type="ECO:0000256" key="4">
    <source>
        <dbReference type="ARBA" id="ARBA00023274"/>
    </source>
</evidence>
<dbReference type="PROSITE" id="PS00634">
    <property type="entry name" value="RIBOSOMAL_L30"/>
    <property type="match status" value="1"/>
</dbReference>
<feature type="domain" description="Large ribosomal subunit protein uL30-like ferredoxin-like fold" evidence="7">
    <location>
        <begin position="6"/>
        <end position="55"/>
    </location>
</feature>
<dbReference type="InterPro" id="IPR018038">
    <property type="entry name" value="Ribosomal_uL30_CS"/>
</dbReference>
<dbReference type="PIRSF" id="PIRSF002211">
    <property type="entry name" value="Ribosomal_L30_bac-type"/>
    <property type="match status" value="1"/>
</dbReference>
<evidence type="ECO:0000259" key="7">
    <source>
        <dbReference type="Pfam" id="PF00327"/>
    </source>
</evidence>
<dbReference type="HAMAP" id="MF_01371_B">
    <property type="entry name" value="Ribosomal_uL30_B"/>
    <property type="match status" value="1"/>
</dbReference>
<dbReference type="Proteomes" id="UP001198163">
    <property type="component" value="Unassembled WGS sequence"/>
</dbReference>
<evidence type="ECO:0000256" key="2">
    <source>
        <dbReference type="ARBA" id="ARBA00011838"/>
    </source>
</evidence>
<evidence type="ECO:0000313" key="9">
    <source>
        <dbReference type="Proteomes" id="UP001198163"/>
    </source>
</evidence>
<dbReference type="Pfam" id="PF00327">
    <property type="entry name" value="Ribosomal_L30"/>
    <property type="match status" value="1"/>
</dbReference>
<dbReference type="NCBIfam" id="TIGR01308">
    <property type="entry name" value="rpmD_bact"/>
    <property type="match status" value="1"/>
</dbReference>
<name>A0AAE3EKK6_9SPIR</name>
<protein>
    <recommendedName>
        <fullName evidence="5">Large ribosomal subunit protein uL30</fullName>
    </recommendedName>
</protein>
<dbReference type="GO" id="GO:0022625">
    <property type="term" value="C:cytosolic large ribosomal subunit"/>
    <property type="evidence" value="ECO:0007669"/>
    <property type="project" value="TreeGrafter"/>
</dbReference>
<keyword evidence="3 5" id="KW-0689">Ribosomal protein</keyword>
<evidence type="ECO:0000256" key="6">
    <source>
        <dbReference type="RuleBase" id="RU003734"/>
    </source>
</evidence>
<gene>
    <name evidence="5 8" type="primary">rpmD</name>
    <name evidence="8" type="ORF">K7J14_12920</name>
</gene>
<dbReference type="InterPro" id="IPR036919">
    <property type="entry name" value="Ribo_uL30_ferredoxin-like_sf"/>
</dbReference>
<dbReference type="InterPro" id="IPR005996">
    <property type="entry name" value="Ribosomal_uL30_bac-type"/>
</dbReference>
<dbReference type="RefSeq" id="WP_230757059.1">
    <property type="nucleotide sequence ID" value="NZ_JAINWA010000003.1"/>
</dbReference>
<dbReference type="PANTHER" id="PTHR15892:SF2">
    <property type="entry name" value="LARGE RIBOSOMAL SUBUNIT PROTEIN UL30M"/>
    <property type="match status" value="1"/>
</dbReference>
<dbReference type="GO" id="GO:0003735">
    <property type="term" value="F:structural constituent of ribosome"/>
    <property type="evidence" value="ECO:0007669"/>
    <property type="project" value="InterPro"/>
</dbReference>
<evidence type="ECO:0000256" key="5">
    <source>
        <dbReference type="HAMAP-Rule" id="MF_01371"/>
    </source>
</evidence>
<reference evidence="8" key="1">
    <citation type="submission" date="2021-08" db="EMBL/GenBank/DDBJ databases">
        <title>Comparative analyses of Brucepasteria parasyntrophica and Teretinema zuelzerae.</title>
        <authorList>
            <person name="Song Y."/>
            <person name="Brune A."/>
        </authorList>
    </citation>
    <scope>NUCLEOTIDE SEQUENCE</scope>
    <source>
        <strain evidence="8">DSM 1903</strain>
    </source>
</reference>
<comment type="subunit">
    <text evidence="2 5">Part of the 50S ribosomal subunit.</text>
</comment>
<evidence type="ECO:0000313" key="8">
    <source>
        <dbReference type="EMBL" id="MCD1655596.1"/>
    </source>
</evidence>
<dbReference type="SUPFAM" id="SSF55129">
    <property type="entry name" value="Ribosomal protein L30p/L7e"/>
    <property type="match status" value="1"/>
</dbReference>
<dbReference type="Gene3D" id="3.30.1390.20">
    <property type="entry name" value="Ribosomal protein L30, ferredoxin-like fold domain"/>
    <property type="match status" value="1"/>
</dbReference>
<sequence length="61" mass="6492">MASKISVKLVRSTIGQKPKVAATVRSLGLKKLNSTVEHEASAPVLGMVAAVRHLVEVKEIN</sequence>
<evidence type="ECO:0000256" key="3">
    <source>
        <dbReference type="ARBA" id="ARBA00022980"/>
    </source>
</evidence>
<comment type="caution">
    <text evidence="8">The sequence shown here is derived from an EMBL/GenBank/DDBJ whole genome shotgun (WGS) entry which is preliminary data.</text>
</comment>
<dbReference type="InterPro" id="IPR016082">
    <property type="entry name" value="Ribosomal_uL30_ferredoxin-like"/>
</dbReference>